<dbReference type="Pfam" id="PF05425">
    <property type="entry name" value="CopD"/>
    <property type="match status" value="1"/>
</dbReference>
<evidence type="ECO:0000256" key="4">
    <source>
        <dbReference type="ARBA" id="ARBA00022989"/>
    </source>
</evidence>
<feature type="transmembrane region" description="Helical" evidence="6">
    <location>
        <begin position="98"/>
        <end position="118"/>
    </location>
</feature>
<feature type="transmembrane region" description="Helical" evidence="6">
    <location>
        <begin position="22"/>
        <end position="44"/>
    </location>
</feature>
<feature type="transmembrane region" description="Helical" evidence="6">
    <location>
        <begin position="194"/>
        <end position="213"/>
    </location>
</feature>
<evidence type="ECO:0000313" key="9">
    <source>
        <dbReference type="Proteomes" id="UP000317078"/>
    </source>
</evidence>
<keyword evidence="9" id="KW-1185">Reference proteome</keyword>
<evidence type="ECO:0000313" key="8">
    <source>
        <dbReference type="EMBL" id="TPG57415.1"/>
    </source>
</evidence>
<feature type="domain" description="Copper resistance protein D" evidence="7">
    <location>
        <begin position="186"/>
        <end position="284"/>
    </location>
</feature>
<keyword evidence="2" id="KW-1003">Cell membrane</keyword>
<name>A0A502G640_9PROT</name>
<feature type="transmembrane region" description="Helical" evidence="6">
    <location>
        <begin position="123"/>
        <end position="144"/>
    </location>
</feature>
<keyword evidence="4 6" id="KW-1133">Transmembrane helix</keyword>
<feature type="transmembrane region" description="Helical" evidence="6">
    <location>
        <begin position="56"/>
        <end position="78"/>
    </location>
</feature>
<dbReference type="AlphaFoldDB" id="A0A502G640"/>
<dbReference type="OrthoDB" id="8479361at2"/>
<feature type="transmembrane region" description="Helical" evidence="6">
    <location>
        <begin position="225"/>
        <end position="245"/>
    </location>
</feature>
<organism evidence="8 9">
    <name type="scientific">Muricoccus nepalensis</name>
    <dbReference type="NCBI Taxonomy" id="1854500"/>
    <lineage>
        <taxon>Bacteria</taxon>
        <taxon>Pseudomonadati</taxon>
        <taxon>Pseudomonadota</taxon>
        <taxon>Alphaproteobacteria</taxon>
        <taxon>Acetobacterales</taxon>
        <taxon>Roseomonadaceae</taxon>
        <taxon>Muricoccus</taxon>
    </lineage>
</organism>
<dbReference type="Proteomes" id="UP000317078">
    <property type="component" value="Unassembled WGS sequence"/>
</dbReference>
<comment type="caution">
    <text evidence="8">The sequence shown here is derived from an EMBL/GenBank/DDBJ whole genome shotgun (WGS) entry which is preliminary data.</text>
</comment>
<evidence type="ECO:0000256" key="1">
    <source>
        <dbReference type="ARBA" id="ARBA00004651"/>
    </source>
</evidence>
<keyword evidence="3 6" id="KW-0812">Transmembrane</keyword>
<protein>
    <submittedName>
        <fullName evidence="8">Copper resistance protein</fullName>
    </submittedName>
</protein>
<evidence type="ECO:0000259" key="7">
    <source>
        <dbReference type="Pfam" id="PF05425"/>
    </source>
</evidence>
<evidence type="ECO:0000256" key="3">
    <source>
        <dbReference type="ARBA" id="ARBA00022692"/>
    </source>
</evidence>
<dbReference type="InterPro" id="IPR032694">
    <property type="entry name" value="CopC/D"/>
</dbReference>
<accession>A0A502G640</accession>
<evidence type="ECO:0000256" key="2">
    <source>
        <dbReference type="ARBA" id="ARBA00022475"/>
    </source>
</evidence>
<keyword evidence="5 6" id="KW-0472">Membrane</keyword>
<dbReference type="InterPro" id="IPR008457">
    <property type="entry name" value="Cu-R_CopD_dom"/>
</dbReference>
<gene>
    <name evidence="8" type="ORF">EAH89_10805</name>
</gene>
<sequence length="295" mass="30413">MILEVLRPEPELLRATAAALRIAYYVASLGAAGLAIFSLGFGSLQDSRDVATCRQMTLGMVVIGLAASGAWLASQVALASDGDVFDTEIWGVMLTSRPGISVLLTWAGLLAIGIATLIGRGAVILGAVGIVAVAGSFTAVGHTTQHQPRALLATALILHLLAVSFWAGSLWPLVLASRRGGPTAARLVEGWARAAVWIVGALLLAGSILAWLLVGSLEVLATTAYGWALMIKVALVGVLLGFAAWHKFRLTSALAADAPGSGARLAASIGWETVVMILVLWAVAEMTSTSPQGEG</sequence>
<reference evidence="8 9" key="1">
    <citation type="journal article" date="2019" name="Environ. Microbiol.">
        <title>Species interactions and distinct microbial communities in high Arctic permafrost affected cryosols are associated with the CH4 and CO2 gas fluxes.</title>
        <authorList>
            <person name="Altshuler I."/>
            <person name="Hamel J."/>
            <person name="Turney S."/>
            <person name="Magnuson E."/>
            <person name="Levesque R."/>
            <person name="Greer C."/>
            <person name="Whyte L.G."/>
        </authorList>
    </citation>
    <scope>NUCLEOTIDE SEQUENCE [LARGE SCALE GENOMIC DNA]</scope>
    <source>
        <strain evidence="8 9">S9.3B</strain>
    </source>
</reference>
<dbReference type="GO" id="GO:0005886">
    <property type="term" value="C:plasma membrane"/>
    <property type="evidence" value="ECO:0007669"/>
    <property type="project" value="UniProtKB-SubCell"/>
</dbReference>
<comment type="subcellular location">
    <subcellularLocation>
        <location evidence="1">Cell membrane</location>
        <topology evidence="1">Multi-pass membrane protein</topology>
    </subcellularLocation>
</comment>
<proteinExistence type="predicted"/>
<feature type="transmembrane region" description="Helical" evidence="6">
    <location>
        <begin position="150"/>
        <end position="174"/>
    </location>
</feature>
<dbReference type="EMBL" id="RCZP01000008">
    <property type="protein sequence ID" value="TPG57415.1"/>
    <property type="molecule type" value="Genomic_DNA"/>
</dbReference>
<dbReference type="GO" id="GO:0006825">
    <property type="term" value="P:copper ion transport"/>
    <property type="evidence" value="ECO:0007669"/>
    <property type="project" value="InterPro"/>
</dbReference>
<evidence type="ECO:0000256" key="6">
    <source>
        <dbReference type="SAM" id="Phobius"/>
    </source>
</evidence>
<dbReference type="PANTHER" id="PTHR34820:SF4">
    <property type="entry name" value="INNER MEMBRANE PROTEIN YEBZ"/>
    <property type="match status" value="1"/>
</dbReference>
<feature type="transmembrane region" description="Helical" evidence="6">
    <location>
        <begin position="265"/>
        <end position="284"/>
    </location>
</feature>
<dbReference type="PANTHER" id="PTHR34820">
    <property type="entry name" value="INNER MEMBRANE PROTEIN YEBZ"/>
    <property type="match status" value="1"/>
</dbReference>
<evidence type="ECO:0000256" key="5">
    <source>
        <dbReference type="ARBA" id="ARBA00023136"/>
    </source>
</evidence>